<organism evidence="1 2">
    <name type="scientific">Persea americana</name>
    <name type="common">Avocado</name>
    <dbReference type="NCBI Taxonomy" id="3435"/>
    <lineage>
        <taxon>Eukaryota</taxon>
        <taxon>Viridiplantae</taxon>
        <taxon>Streptophyta</taxon>
        <taxon>Embryophyta</taxon>
        <taxon>Tracheophyta</taxon>
        <taxon>Spermatophyta</taxon>
        <taxon>Magnoliopsida</taxon>
        <taxon>Magnoliidae</taxon>
        <taxon>Laurales</taxon>
        <taxon>Lauraceae</taxon>
        <taxon>Persea</taxon>
    </lineage>
</organism>
<proteinExistence type="predicted"/>
<evidence type="ECO:0000313" key="2">
    <source>
        <dbReference type="Proteomes" id="UP001234297"/>
    </source>
</evidence>
<gene>
    <name evidence="1" type="ORF">MRB53_029589</name>
</gene>
<accession>A0ACC2KIU0</accession>
<dbReference type="EMBL" id="CM056817">
    <property type="protein sequence ID" value="KAJ8621060.1"/>
    <property type="molecule type" value="Genomic_DNA"/>
</dbReference>
<dbReference type="Proteomes" id="UP001234297">
    <property type="component" value="Chromosome 9"/>
</dbReference>
<keyword evidence="2" id="KW-1185">Reference proteome</keyword>
<sequence length="119" mass="13466">MQRRSDEVLNSMEALHKMSRYGCGQEDGEAAFGLQLCLFDSCPRFSSLSLSFSTKVYFCMKAFGLENHQLFHPYQPCKTGRNPDIYLSSPLNTKSLDKLRGKEIAARICATSSEHLKCF</sequence>
<evidence type="ECO:0000313" key="1">
    <source>
        <dbReference type="EMBL" id="KAJ8621060.1"/>
    </source>
</evidence>
<reference evidence="1 2" key="1">
    <citation type="journal article" date="2022" name="Hortic Res">
        <title>A haplotype resolved chromosomal level avocado genome allows analysis of novel avocado genes.</title>
        <authorList>
            <person name="Nath O."/>
            <person name="Fletcher S.J."/>
            <person name="Hayward A."/>
            <person name="Shaw L.M."/>
            <person name="Masouleh A.K."/>
            <person name="Furtado A."/>
            <person name="Henry R.J."/>
            <person name="Mitter N."/>
        </authorList>
    </citation>
    <scope>NUCLEOTIDE SEQUENCE [LARGE SCALE GENOMIC DNA]</scope>
    <source>
        <strain evidence="2">cv. Hass</strain>
    </source>
</reference>
<comment type="caution">
    <text evidence="1">The sequence shown here is derived from an EMBL/GenBank/DDBJ whole genome shotgun (WGS) entry which is preliminary data.</text>
</comment>
<protein>
    <submittedName>
        <fullName evidence="1">Uncharacterized protein</fullName>
    </submittedName>
</protein>
<name>A0ACC2KIU0_PERAE</name>